<proteinExistence type="predicted"/>
<name>A0A2N3WH75_9PSEU</name>
<dbReference type="AlphaFoldDB" id="A0A2N3WH75"/>
<comment type="caution">
    <text evidence="1">The sequence shown here is derived from an EMBL/GenBank/DDBJ whole genome shotgun (WGS) entry which is preliminary data.</text>
</comment>
<organism evidence="1 2">
    <name type="scientific">Amycolatopsis echigonensis</name>
    <dbReference type="NCBI Taxonomy" id="2576905"/>
    <lineage>
        <taxon>Bacteria</taxon>
        <taxon>Bacillati</taxon>
        <taxon>Actinomycetota</taxon>
        <taxon>Actinomycetes</taxon>
        <taxon>Pseudonocardiales</taxon>
        <taxon>Pseudonocardiaceae</taxon>
        <taxon>Amycolatopsis</taxon>
    </lineage>
</organism>
<evidence type="ECO:0008006" key="3">
    <source>
        <dbReference type="Google" id="ProtNLM"/>
    </source>
</evidence>
<protein>
    <recommendedName>
        <fullName evidence="3">DUF2017 domain-containing protein</fullName>
    </recommendedName>
</protein>
<dbReference type="Proteomes" id="UP000233750">
    <property type="component" value="Unassembled WGS sequence"/>
</dbReference>
<reference evidence="1 2" key="1">
    <citation type="submission" date="2017-12" db="EMBL/GenBank/DDBJ databases">
        <title>Sequencing the genomes of 1000 Actinobacteria strains.</title>
        <authorList>
            <person name="Klenk H.-P."/>
        </authorList>
    </citation>
    <scope>NUCLEOTIDE SEQUENCE [LARGE SCALE GENOMIC DNA]</scope>
    <source>
        <strain evidence="1 2">DSM 45165</strain>
    </source>
</reference>
<dbReference type="EMBL" id="PJMY01000003">
    <property type="protein sequence ID" value="PKV93207.1"/>
    <property type="molecule type" value="Genomic_DNA"/>
</dbReference>
<dbReference type="RefSeq" id="WP_208637378.1">
    <property type="nucleotide sequence ID" value="NZ_PJMY01000003.1"/>
</dbReference>
<keyword evidence="2" id="KW-1185">Reference proteome</keyword>
<accession>A0A2N3WH75</accession>
<evidence type="ECO:0000313" key="2">
    <source>
        <dbReference type="Proteomes" id="UP000233750"/>
    </source>
</evidence>
<gene>
    <name evidence="1" type="ORF">ATK30_4047</name>
</gene>
<evidence type="ECO:0000313" key="1">
    <source>
        <dbReference type="EMBL" id="PKV93207.1"/>
    </source>
</evidence>
<sequence>MFDDPATTDPYAGAVTWDRAGDARIAVLYPPYVPLVRTHLNGLRALVDRRLSEPAAPVTDPRLALLVERMRETTSEPQREPEVLADVRTRLDWALSVLPEHGGVLELHTPTHQWWWGRALLDVCTAITALLGAWLRGEAVDGQHCPDDATWWMWMAQMRWLDAQFVEPLKPGRGEE</sequence>